<gene>
    <name evidence="1" type="ORF">CPELLU_LOCUS18221</name>
</gene>
<keyword evidence="2" id="KW-1185">Reference proteome</keyword>
<reference evidence="1" key="1">
    <citation type="submission" date="2021-06" db="EMBL/GenBank/DDBJ databases">
        <authorList>
            <person name="Kallberg Y."/>
            <person name="Tangrot J."/>
            <person name="Rosling A."/>
        </authorList>
    </citation>
    <scope>NUCLEOTIDE SEQUENCE</scope>
    <source>
        <strain evidence="1">FL966</strain>
    </source>
</reference>
<dbReference type="AlphaFoldDB" id="A0A9N9PDK4"/>
<protein>
    <submittedName>
        <fullName evidence="1">5223_t:CDS:1</fullName>
    </submittedName>
</protein>
<comment type="caution">
    <text evidence="1">The sequence shown here is derived from an EMBL/GenBank/DDBJ whole genome shotgun (WGS) entry which is preliminary data.</text>
</comment>
<proteinExistence type="predicted"/>
<evidence type="ECO:0000313" key="1">
    <source>
        <dbReference type="EMBL" id="CAG8806630.1"/>
    </source>
</evidence>
<feature type="non-terminal residue" evidence="1">
    <location>
        <position position="48"/>
    </location>
</feature>
<dbReference type="EMBL" id="CAJVQA010035061">
    <property type="protein sequence ID" value="CAG8806630.1"/>
    <property type="molecule type" value="Genomic_DNA"/>
</dbReference>
<name>A0A9N9PDK4_9GLOM</name>
<evidence type="ECO:0000313" key="2">
    <source>
        <dbReference type="Proteomes" id="UP000789759"/>
    </source>
</evidence>
<organism evidence="1 2">
    <name type="scientific">Cetraspora pellucida</name>
    <dbReference type="NCBI Taxonomy" id="1433469"/>
    <lineage>
        <taxon>Eukaryota</taxon>
        <taxon>Fungi</taxon>
        <taxon>Fungi incertae sedis</taxon>
        <taxon>Mucoromycota</taxon>
        <taxon>Glomeromycotina</taxon>
        <taxon>Glomeromycetes</taxon>
        <taxon>Diversisporales</taxon>
        <taxon>Gigasporaceae</taxon>
        <taxon>Cetraspora</taxon>
    </lineage>
</organism>
<sequence length="48" mass="5707">EENLTTSDYDEVIEIESKNYSTPDIESSEEEIFENIGNYDERFSWILI</sequence>
<dbReference type="Proteomes" id="UP000789759">
    <property type="component" value="Unassembled WGS sequence"/>
</dbReference>
<accession>A0A9N9PDK4</accession>